<dbReference type="PANTHER" id="PTHR43067:SF3">
    <property type="entry name" value="MALTOSE ABC TRANSPORTER, ATP-BINDING PROTEIN"/>
    <property type="match status" value="1"/>
</dbReference>
<dbReference type="Pfam" id="PF00005">
    <property type="entry name" value="ABC_tran"/>
    <property type="match status" value="1"/>
</dbReference>
<dbReference type="RefSeq" id="WP_073151758.1">
    <property type="nucleotide sequence ID" value="NZ_FRAG01000046.1"/>
</dbReference>
<reference evidence="5 6" key="1">
    <citation type="submission" date="2016-11" db="EMBL/GenBank/DDBJ databases">
        <authorList>
            <person name="Jaros S."/>
            <person name="Januszkiewicz K."/>
            <person name="Wedrychowicz H."/>
        </authorList>
    </citation>
    <scope>NUCLEOTIDE SEQUENCE [LARGE SCALE GENOMIC DNA]</scope>
    <source>
        <strain evidence="5 6">DSM 15212</strain>
    </source>
</reference>
<keyword evidence="2" id="KW-0547">Nucleotide-binding</keyword>
<dbReference type="PROSITE" id="PS50893">
    <property type="entry name" value="ABC_TRANSPORTER_2"/>
    <property type="match status" value="1"/>
</dbReference>
<organism evidence="5 6">
    <name type="scientific">Paramaledivibacter caminithermalis (strain DSM 15212 / CIP 107654 / DViRD3)</name>
    <name type="common">Clostridium caminithermale</name>
    <dbReference type="NCBI Taxonomy" id="1121301"/>
    <lineage>
        <taxon>Bacteria</taxon>
        <taxon>Bacillati</taxon>
        <taxon>Bacillota</taxon>
        <taxon>Clostridia</taxon>
        <taxon>Peptostreptococcales</taxon>
        <taxon>Caminicellaceae</taxon>
        <taxon>Paramaledivibacter</taxon>
    </lineage>
</organism>
<keyword evidence="1" id="KW-0813">Transport</keyword>
<dbReference type="Proteomes" id="UP000184465">
    <property type="component" value="Unassembled WGS sequence"/>
</dbReference>
<dbReference type="NCBIfam" id="TIGR01727">
    <property type="entry name" value="oligo_HPY"/>
    <property type="match status" value="1"/>
</dbReference>
<dbReference type="Pfam" id="PF08352">
    <property type="entry name" value="oligo_HPY"/>
    <property type="match status" value="1"/>
</dbReference>
<protein>
    <submittedName>
        <fullName evidence="5">Peptide/nickel transport system ATP-binding protein</fullName>
    </submittedName>
</protein>
<sequence>MSRKLLKVKNLKTYYKTRMHEKIYAVDGVSLEIEEGKVLGVAGESGCGKSTLAHSLMGLYIPPLYYSQGSIEIDGKEIIIDDKEYLRKNVLGKEISYIPQAAMNALNPTLKIRKFIEDIMAEHRPNLSKKDVYDLAAERFSNLNLSPRVLDAFPNELSGGMKQRTIIAISTILNPKILVADEPTSALDVSSQKIVMKLIKQLLEKQYIKSLIFVTHELPLLYHIADDIVIMYAGEIVERGSSDEVIFDPIHPYSKALMASMLVPEKGAKDQKLVAIPGSPPNLKSVIKGCRFADRCKYADEECRKSKVHEKILDNRIYRCKK</sequence>
<dbReference type="InterPro" id="IPR003439">
    <property type="entry name" value="ABC_transporter-like_ATP-bd"/>
</dbReference>
<dbReference type="GO" id="GO:0015833">
    <property type="term" value="P:peptide transport"/>
    <property type="evidence" value="ECO:0007669"/>
    <property type="project" value="InterPro"/>
</dbReference>
<evidence type="ECO:0000259" key="4">
    <source>
        <dbReference type="PROSITE" id="PS50893"/>
    </source>
</evidence>
<accession>A0A1M6RGY7</accession>
<dbReference type="SUPFAM" id="SSF52540">
    <property type="entry name" value="P-loop containing nucleoside triphosphate hydrolases"/>
    <property type="match status" value="1"/>
</dbReference>
<evidence type="ECO:0000313" key="5">
    <source>
        <dbReference type="EMBL" id="SHK31703.1"/>
    </source>
</evidence>
<keyword evidence="6" id="KW-1185">Reference proteome</keyword>
<dbReference type="AlphaFoldDB" id="A0A1M6RGY7"/>
<dbReference type="InterPro" id="IPR003593">
    <property type="entry name" value="AAA+_ATPase"/>
</dbReference>
<evidence type="ECO:0000256" key="1">
    <source>
        <dbReference type="ARBA" id="ARBA00022448"/>
    </source>
</evidence>
<dbReference type="GO" id="GO:0016887">
    <property type="term" value="F:ATP hydrolysis activity"/>
    <property type="evidence" value="ECO:0007669"/>
    <property type="project" value="InterPro"/>
</dbReference>
<dbReference type="CDD" id="cd03257">
    <property type="entry name" value="ABC_NikE_OppD_transporters"/>
    <property type="match status" value="1"/>
</dbReference>
<name>A0A1M6RGY7_PARC5</name>
<dbReference type="OrthoDB" id="41661at2"/>
<dbReference type="PANTHER" id="PTHR43067">
    <property type="entry name" value="OLIGOPEPTIDE/DIPEPTIDE ABC TRANSPORTER, ATPASE SUBUNIT"/>
    <property type="match status" value="1"/>
</dbReference>
<gene>
    <name evidence="5" type="ORF">SAMN02745912_02963</name>
</gene>
<proteinExistence type="predicted"/>
<dbReference type="InterPro" id="IPR013563">
    <property type="entry name" value="Oligopep_ABC_C"/>
</dbReference>
<feature type="domain" description="ABC transporter" evidence="4">
    <location>
        <begin position="6"/>
        <end position="258"/>
    </location>
</feature>
<evidence type="ECO:0000313" key="6">
    <source>
        <dbReference type="Proteomes" id="UP000184465"/>
    </source>
</evidence>
<dbReference type="STRING" id="1121301.SAMN02745912_02963"/>
<dbReference type="SMART" id="SM00382">
    <property type="entry name" value="AAA"/>
    <property type="match status" value="1"/>
</dbReference>
<dbReference type="EMBL" id="FRAG01000046">
    <property type="protein sequence ID" value="SHK31703.1"/>
    <property type="molecule type" value="Genomic_DNA"/>
</dbReference>
<dbReference type="GO" id="GO:0005524">
    <property type="term" value="F:ATP binding"/>
    <property type="evidence" value="ECO:0007669"/>
    <property type="project" value="UniProtKB-KW"/>
</dbReference>
<evidence type="ECO:0000256" key="3">
    <source>
        <dbReference type="ARBA" id="ARBA00022840"/>
    </source>
</evidence>
<keyword evidence="3 5" id="KW-0067">ATP-binding</keyword>
<evidence type="ECO:0000256" key="2">
    <source>
        <dbReference type="ARBA" id="ARBA00022741"/>
    </source>
</evidence>
<dbReference type="Gene3D" id="3.40.50.300">
    <property type="entry name" value="P-loop containing nucleotide triphosphate hydrolases"/>
    <property type="match status" value="1"/>
</dbReference>
<dbReference type="InterPro" id="IPR027417">
    <property type="entry name" value="P-loop_NTPase"/>
</dbReference>